<feature type="compositionally biased region" description="Basic and acidic residues" evidence="8">
    <location>
        <begin position="246"/>
        <end position="270"/>
    </location>
</feature>
<dbReference type="InterPro" id="IPR013083">
    <property type="entry name" value="Znf_RING/FYVE/PHD"/>
</dbReference>
<dbReference type="Gene3D" id="2.120.10.30">
    <property type="entry name" value="TolB, C-terminal domain"/>
    <property type="match status" value="2"/>
</dbReference>
<evidence type="ECO:0000256" key="8">
    <source>
        <dbReference type="SAM" id="MobiDB-lite"/>
    </source>
</evidence>
<keyword evidence="7" id="KW-0175">Coiled coil</keyword>
<feature type="region of interest" description="Disordered" evidence="8">
    <location>
        <begin position="246"/>
        <end position="288"/>
    </location>
</feature>
<dbReference type="Pfam" id="PF00097">
    <property type="entry name" value="zf-C3HC4"/>
    <property type="match status" value="1"/>
</dbReference>
<evidence type="ECO:0000313" key="11">
    <source>
        <dbReference type="Proteomes" id="UP001347796"/>
    </source>
</evidence>
<gene>
    <name evidence="10" type="ORF">SNE40_016787</name>
</gene>
<comment type="caution">
    <text evidence="10">The sequence shown here is derived from an EMBL/GenBank/DDBJ whole genome shotgun (WGS) entry which is preliminary data.</text>
</comment>
<dbReference type="Pfam" id="PF01436">
    <property type="entry name" value="NHL"/>
    <property type="match status" value="1"/>
</dbReference>
<dbReference type="InterPro" id="IPR011042">
    <property type="entry name" value="6-blade_b-propeller_TolB-like"/>
</dbReference>
<dbReference type="PROSITE" id="PS50089">
    <property type="entry name" value="ZF_RING_2"/>
    <property type="match status" value="1"/>
</dbReference>
<evidence type="ECO:0000256" key="1">
    <source>
        <dbReference type="ARBA" id="ARBA00022723"/>
    </source>
</evidence>
<name>A0AAN8J963_PATCE</name>
<feature type="coiled-coil region" evidence="7">
    <location>
        <begin position="155"/>
        <end position="182"/>
    </location>
</feature>
<dbReference type="InterPro" id="IPR050952">
    <property type="entry name" value="TRIM-NHL_E3_ligases"/>
</dbReference>
<evidence type="ECO:0000256" key="4">
    <source>
        <dbReference type="ARBA" id="ARBA00022833"/>
    </source>
</evidence>
<sequence>MEAPLSPIVEEEPASPICRICNELYKDPKILPCSDRFCKSCLENNFDSTSEDNEFCCPTCKTMVLIPAGGISELPSAPPNSASIRGSSRHFTFDETNDIGTKQVSGVDTSFRLPLDMLRFSLTNYRSSLDSLTKDSNKYLDTLKEACESTETLISKQAEKLHRNIEDQKEKLIREMTQKREEEEISIKQHLHDLVATEKHMATTIEFMENVAACASEVKFSGISITKHDVNQDHAAHSLMIPHGEDHRKDRISTDEKHGAKSLTDEDNHRSIMTHPHGSPHSRNGKKGVSFHIRDSKVTKTVPTRRKSKSYAIILARFKTDESVTGLAATVDDTIAVTTYSSKRCSIYTLEGKLIRDIYKGLIHPISVTSLVSGKLLVADAGDGTENMGLRLFYTDGEPFPSNLNISVAAWGMAEADHGDLVVCHPGKGKVCLYDRKGRMKMTLKSLDGKKLFANPRCVCVNINGDIIISDFERHCIVFFDSRGNFKSSYGSEGKGTRQLHHPCGVCADRVGNVLIADSDNHRISLLSPEGIFVKFLLTHHDGLDEPVAVCLTKDDKLVVGEWSGKITVAKYDIAPKAQSK</sequence>
<keyword evidence="2" id="KW-0677">Repeat</keyword>
<proteinExistence type="predicted"/>
<feature type="repeat" description="NHL" evidence="6">
    <location>
        <begin position="487"/>
        <end position="530"/>
    </location>
</feature>
<dbReference type="SUPFAM" id="SSF57850">
    <property type="entry name" value="RING/U-box"/>
    <property type="match status" value="1"/>
</dbReference>
<dbReference type="AlphaFoldDB" id="A0AAN8J963"/>
<dbReference type="Gene3D" id="3.30.40.10">
    <property type="entry name" value="Zinc/RING finger domain, C3HC4 (zinc finger)"/>
    <property type="match status" value="1"/>
</dbReference>
<accession>A0AAN8J963</accession>
<dbReference type="Proteomes" id="UP001347796">
    <property type="component" value="Unassembled WGS sequence"/>
</dbReference>
<dbReference type="GO" id="GO:0061630">
    <property type="term" value="F:ubiquitin protein ligase activity"/>
    <property type="evidence" value="ECO:0007669"/>
    <property type="project" value="TreeGrafter"/>
</dbReference>
<keyword evidence="3 5" id="KW-0863">Zinc-finger</keyword>
<reference evidence="10 11" key="1">
    <citation type="submission" date="2024-01" db="EMBL/GenBank/DDBJ databases">
        <title>The genome of the rayed Mediterranean limpet Patella caerulea (Linnaeus, 1758).</title>
        <authorList>
            <person name="Anh-Thu Weber A."/>
            <person name="Halstead-Nussloch G."/>
        </authorList>
    </citation>
    <scope>NUCLEOTIDE SEQUENCE [LARGE SCALE GENOMIC DNA]</scope>
    <source>
        <strain evidence="10">AATW-2023a</strain>
        <tissue evidence="10">Whole specimen</tissue>
    </source>
</reference>
<evidence type="ECO:0000256" key="7">
    <source>
        <dbReference type="SAM" id="Coils"/>
    </source>
</evidence>
<dbReference type="PROSITE" id="PS51125">
    <property type="entry name" value="NHL"/>
    <property type="match status" value="2"/>
</dbReference>
<evidence type="ECO:0000259" key="9">
    <source>
        <dbReference type="PROSITE" id="PS50089"/>
    </source>
</evidence>
<dbReference type="GO" id="GO:0008270">
    <property type="term" value="F:zinc ion binding"/>
    <property type="evidence" value="ECO:0007669"/>
    <property type="project" value="UniProtKB-KW"/>
</dbReference>
<feature type="domain" description="RING-type" evidence="9">
    <location>
        <begin position="18"/>
        <end position="61"/>
    </location>
</feature>
<dbReference type="GO" id="GO:0043161">
    <property type="term" value="P:proteasome-mediated ubiquitin-dependent protein catabolic process"/>
    <property type="evidence" value="ECO:0007669"/>
    <property type="project" value="TreeGrafter"/>
</dbReference>
<dbReference type="SMART" id="SM00184">
    <property type="entry name" value="RING"/>
    <property type="match status" value="1"/>
</dbReference>
<dbReference type="InterPro" id="IPR018957">
    <property type="entry name" value="Znf_C3HC4_RING-type"/>
</dbReference>
<feature type="repeat" description="NHL" evidence="6">
    <location>
        <begin position="453"/>
        <end position="483"/>
    </location>
</feature>
<evidence type="ECO:0000256" key="6">
    <source>
        <dbReference type="PROSITE-ProRule" id="PRU00504"/>
    </source>
</evidence>
<evidence type="ECO:0000256" key="2">
    <source>
        <dbReference type="ARBA" id="ARBA00022737"/>
    </source>
</evidence>
<evidence type="ECO:0000313" key="10">
    <source>
        <dbReference type="EMBL" id="KAK6173312.1"/>
    </source>
</evidence>
<keyword evidence="1" id="KW-0479">Metal-binding</keyword>
<dbReference type="GO" id="GO:0000209">
    <property type="term" value="P:protein polyubiquitination"/>
    <property type="evidence" value="ECO:0007669"/>
    <property type="project" value="TreeGrafter"/>
</dbReference>
<dbReference type="PANTHER" id="PTHR24104:SF25">
    <property type="entry name" value="PROTEIN LIN-41"/>
    <property type="match status" value="1"/>
</dbReference>
<dbReference type="SUPFAM" id="SSF101898">
    <property type="entry name" value="NHL repeat"/>
    <property type="match status" value="1"/>
</dbReference>
<keyword evidence="11" id="KW-1185">Reference proteome</keyword>
<dbReference type="InterPro" id="IPR001258">
    <property type="entry name" value="NHL_repeat"/>
</dbReference>
<dbReference type="EMBL" id="JAZGQO010000011">
    <property type="protein sequence ID" value="KAK6173312.1"/>
    <property type="molecule type" value="Genomic_DNA"/>
</dbReference>
<organism evidence="10 11">
    <name type="scientific">Patella caerulea</name>
    <name type="common">Rayed Mediterranean limpet</name>
    <dbReference type="NCBI Taxonomy" id="87958"/>
    <lineage>
        <taxon>Eukaryota</taxon>
        <taxon>Metazoa</taxon>
        <taxon>Spiralia</taxon>
        <taxon>Lophotrochozoa</taxon>
        <taxon>Mollusca</taxon>
        <taxon>Gastropoda</taxon>
        <taxon>Patellogastropoda</taxon>
        <taxon>Patelloidea</taxon>
        <taxon>Patellidae</taxon>
        <taxon>Patella</taxon>
    </lineage>
</organism>
<evidence type="ECO:0000256" key="3">
    <source>
        <dbReference type="ARBA" id="ARBA00022771"/>
    </source>
</evidence>
<dbReference type="InterPro" id="IPR001841">
    <property type="entry name" value="Znf_RING"/>
</dbReference>
<evidence type="ECO:0000256" key="5">
    <source>
        <dbReference type="PROSITE-ProRule" id="PRU00175"/>
    </source>
</evidence>
<dbReference type="PANTHER" id="PTHR24104">
    <property type="entry name" value="E3 UBIQUITIN-PROTEIN LIGASE NHLRC1-RELATED"/>
    <property type="match status" value="1"/>
</dbReference>
<protein>
    <recommendedName>
        <fullName evidence="9">RING-type domain-containing protein</fullName>
    </recommendedName>
</protein>
<keyword evidence="4" id="KW-0862">Zinc</keyword>